<dbReference type="SUPFAM" id="SSF51735">
    <property type="entry name" value="NAD(P)-binding Rossmann-fold domains"/>
    <property type="match status" value="1"/>
</dbReference>
<dbReference type="SMART" id="SM00829">
    <property type="entry name" value="PKS_ER"/>
    <property type="match status" value="1"/>
</dbReference>
<sequence length="354" mass="38916">MRSKVNLIKEEQTMATETAKKTESHEIQLASRPEGVPTAENFKHVKVQLPPLADGEFLVKNEWMSVDPYMRGRMKEGKSYVPPFEIGKPLEGGCVGKVVESQHECFSVGDYVLGNSGWREYWISDGENVNKVDPNVAPIQSYLGVLGMTGFTAWVGLKRIANLQSGNTVFVSAASGAVGSVACQIAKAYHCRVIGSAGSEEKILWLREKANVDEVIHYKQTDDLSAALGDLAPDGIDIYFDNVGGEHLEAAIDHMNNFGCCVECGMISTYNATEPPAAPRNLFKVIAKRIRMQGFIVRDHFADHDEFLRDMSAWIRSGQIEWEETVTEGLKQAPDAFIGLFSGSNLGKALVRIG</sequence>
<evidence type="ECO:0000256" key="1">
    <source>
        <dbReference type="ARBA" id="ARBA00023002"/>
    </source>
</evidence>
<dbReference type="InterPro" id="IPR011032">
    <property type="entry name" value="GroES-like_sf"/>
</dbReference>
<dbReference type="Pfam" id="PF16884">
    <property type="entry name" value="ADH_N_2"/>
    <property type="match status" value="1"/>
</dbReference>
<protein>
    <submittedName>
        <fullName evidence="3">Alcohol dehydrogenase zinc-binding domain-containing protein</fullName>
    </submittedName>
</protein>
<reference evidence="3 4" key="1">
    <citation type="journal article" date="2013" name="Mar. Genomics">
        <title>Expression of sulfatases in Rhodopirellula baltica and the diversity of sulfatases in the genus Rhodopirellula.</title>
        <authorList>
            <person name="Wegner C.E."/>
            <person name="Richter-Heitmann T."/>
            <person name="Klindworth A."/>
            <person name="Klockow C."/>
            <person name="Richter M."/>
            <person name="Achstetter T."/>
            <person name="Glockner F.O."/>
            <person name="Harder J."/>
        </authorList>
    </citation>
    <scope>NUCLEOTIDE SEQUENCE [LARGE SCALE GENOMIC DNA]</scope>
    <source>
        <strain evidence="3 4">SM1</strain>
    </source>
</reference>
<dbReference type="InterPro" id="IPR013149">
    <property type="entry name" value="ADH-like_C"/>
</dbReference>
<dbReference type="PANTHER" id="PTHR43205">
    <property type="entry name" value="PROSTAGLANDIN REDUCTASE"/>
    <property type="match status" value="1"/>
</dbReference>
<dbReference type="InterPro" id="IPR045010">
    <property type="entry name" value="MDR_fam"/>
</dbReference>
<accession>M5RPU6</accession>
<keyword evidence="4" id="KW-1185">Reference proteome</keyword>
<dbReference type="AlphaFoldDB" id="M5RPU6"/>
<dbReference type="PATRIC" id="fig|1265738.3.peg.5636"/>
<proteinExistence type="predicted"/>
<dbReference type="CDD" id="cd05288">
    <property type="entry name" value="PGDH"/>
    <property type="match status" value="1"/>
</dbReference>
<dbReference type="Pfam" id="PF00107">
    <property type="entry name" value="ADH_zinc_N"/>
    <property type="match status" value="1"/>
</dbReference>
<dbReference type="InterPro" id="IPR036291">
    <property type="entry name" value="NAD(P)-bd_dom_sf"/>
</dbReference>
<dbReference type="PANTHER" id="PTHR43205:SF7">
    <property type="entry name" value="PROSTAGLANDIN REDUCTASE 1"/>
    <property type="match status" value="1"/>
</dbReference>
<dbReference type="EMBL" id="ANOG01000801">
    <property type="protein sequence ID" value="EMI17407.1"/>
    <property type="molecule type" value="Genomic_DNA"/>
</dbReference>
<evidence type="ECO:0000313" key="3">
    <source>
        <dbReference type="EMBL" id="EMI17407.1"/>
    </source>
</evidence>
<evidence type="ECO:0000259" key="2">
    <source>
        <dbReference type="SMART" id="SM00829"/>
    </source>
</evidence>
<organism evidence="3 4">
    <name type="scientific">Rhodopirellula maiorica SM1</name>
    <dbReference type="NCBI Taxonomy" id="1265738"/>
    <lineage>
        <taxon>Bacteria</taxon>
        <taxon>Pseudomonadati</taxon>
        <taxon>Planctomycetota</taxon>
        <taxon>Planctomycetia</taxon>
        <taxon>Pirellulales</taxon>
        <taxon>Pirellulaceae</taxon>
        <taxon>Novipirellula</taxon>
    </lineage>
</organism>
<evidence type="ECO:0000313" key="4">
    <source>
        <dbReference type="Proteomes" id="UP000011991"/>
    </source>
</evidence>
<dbReference type="SUPFAM" id="SSF50129">
    <property type="entry name" value="GroES-like"/>
    <property type="match status" value="1"/>
</dbReference>
<name>M5RPU6_9BACT</name>
<feature type="domain" description="Enoyl reductase (ER)" evidence="2">
    <location>
        <begin position="35"/>
        <end position="351"/>
    </location>
</feature>
<dbReference type="GO" id="GO:0016628">
    <property type="term" value="F:oxidoreductase activity, acting on the CH-CH group of donors, NAD or NADP as acceptor"/>
    <property type="evidence" value="ECO:0007669"/>
    <property type="project" value="InterPro"/>
</dbReference>
<dbReference type="InterPro" id="IPR041694">
    <property type="entry name" value="ADH_N_2"/>
</dbReference>
<comment type="caution">
    <text evidence="3">The sequence shown here is derived from an EMBL/GenBank/DDBJ whole genome shotgun (WGS) entry which is preliminary data.</text>
</comment>
<dbReference type="InterPro" id="IPR020843">
    <property type="entry name" value="ER"/>
</dbReference>
<dbReference type="Proteomes" id="UP000011991">
    <property type="component" value="Unassembled WGS sequence"/>
</dbReference>
<dbReference type="Gene3D" id="3.40.50.720">
    <property type="entry name" value="NAD(P)-binding Rossmann-like Domain"/>
    <property type="match status" value="1"/>
</dbReference>
<gene>
    <name evidence="3" type="ORF">RMSM_05636</name>
</gene>
<keyword evidence="1" id="KW-0560">Oxidoreductase</keyword>
<dbReference type="FunFam" id="3.40.50.720:FF:000121">
    <property type="entry name" value="Prostaglandin reductase 2"/>
    <property type="match status" value="1"/>
</dbReference>
<dbReference type="Gene3D" id="3.90.180.10">
    <property type="entry name" value="Medium-chain alcohol dehydrogenases, catalytic domain"/>
    <property type="match status" value="1"/>
</dbReference>